<feature type="domain" description="EF-hand" evidence="3">
    <location>
        <begin position="120"/>
        <end position="155"/>
    </location>
</feature>
<evidence type="ECO:0000313" key="4">
    <source>
        <dbReference type="Proteomes" id="UP000694865"/>
    </source>
</evidence>
<dbReference type="PROSITE" id="PS00018">
    <property type="entry name" value="EF_HAND_1"/>
    <property type="match status" value="2"/>
</dbReference>
<dbReference type="Pfam" id="PF13499">
    <property type="entry name" value="EF-hand_7"/>
    <property type="match status" value="2"/>
</dbReference>
<proteinExistence type="predicted"/>
<accession>A0ABM0GMF7</accession>
<feature type="domain" description="EF-hand" evidence="3">
    <location>
        <begin position="47"/>
        <end position="82"/>
    </location>
</feature>
<reference evidence="5" key="1">
    <citation type="submission" date="2025-08" db="UniProtKB">
        <authorList>
            <consortium name="RefSeq"/>
        </authorList>
    </citation>
    <scope>IDENTIFICATION</scope>
    <source>
        <tissue evidence="5">Testes</tissue>
    </source>
</reference>
<feature type="domain" description="EF-hand" evidence="3">
    <location>
        <begin position="11"/>
        <end position="46"/>
    </location>
</feature>
<dbReference type="Proteomes" id="UP000694865">
    <property type="component" value="Unplaced"/>
</dbReference>
<dbReference type="InterPro" id="IPR050230">
    <property type="entry name" value="CALM/Myosin/TropC-like"/>
</dbReference>
<dbReference type="PROSITE" id="PS50222">
    <property type="entry name" value="EF_HAND_2"/>
    <property type="match status" value="4"/>
</dbReference>
<dbReference type="GeneID" id="100377516"/>
<sequence>MSTTIDDLTEEQLSELKEAFSLFDIDGDGTINAKELGTVLRSLGQNPTDKEVEEMIEEVDVDGSGSIEFPEFLMMMAGKFNETTTDKDLNDAFKIFDTENTGFISVDELKHLMTTMGERLSEEEMDEMVADANADSEGKVNYEEFVKLITSYANVSEAVGSAVIT</sequence>
<organism evidence="4 5">
    <name type="scientific">Saccoglossus kowalevskii</name>
    <name type="common">Acorn worm</name>
    <dbReference type="NCBI Taxonomy" id="10224"/>
    <lineage>
        <taxon>Eukaryota</taxon>
        <taxon>Metazoa</taxon>
        <taxon>Hemichordata</taxon>
        <taxon>Enteropneusta</taxon>
        <taxon>Harrimaniidae</taxon>
        <taxon>Saccoglossus</taxon>
    </lineage>
</organism>
<evidence type="ECO:0000256" key="1">
    <source>
        <dbReference type="ARBA" id="ARBA00022737"/>
    </source>
</evidence>
<dbReference type="InterPro" id="IPR002048">
    <property type="entry name" value="EF_hand_dom"/>
</dbReference>
<dbReference type="InterPro" id="IPR018247">
    <property type="entry name" value="EF_Hand_1_Ca_BS"/>
</dbReference>
<keyword evidence="4" id="KW-1185">Reference proteome</keyword>
<evidence type="ECO:0000256" key="2">
    <source>
        <dbReference type="ARBA" id="ARBA00022837"/>
    </source>
</evidence>
<protein>
    <submittedName>
        <fullName evidence="5">Calmodulin-like</fullName>
    </submittedName>
</protein>
<feature type="domain" description="EF-hand" evidence="3">
    <location>
        <begin position="84"/>
        <end position="119"/>
    </location>
</feature>
<dbReference type="PANTHER" id="PTHR23048">
    <property type="entry name" value="MYOSIN LIGHT CHAIN 1, 3"/>
    <property type="match status" value="1"/>
</dbReference>
<dbReference type="CDD" id="cd00051">
    <property type="entry name" value="EFh"/>
    <property type="match status" value="2"/>
</dbReference>
<dbReference type="Gene3D" id="1.10.238.10">
    <property type="entry name" value="EF-hand"/>
    <property type="match status" value="2"/>
</dbReference>
<dbReference type="PANTHER" id="PTHR23048:SF0">
    <property type="entry name" value="CALMODULIN LIKE 3"/>
    <property type="match status" value="1"/>
</dbReference>
<evidence type="ECO:0000313" key="5">
    <source>
        <dbReference type="RefSeq" id="XP_002733157.1"/>
    </source>
</evidence>
<name>A0ABM0GMF7_SACKO</name>
<dbReference type="RefSeq" id="XP_002733157.1">
    <property type="nucleotide sequence ID" value="XM_002733111.2"/>
</dbReference>
<keyword evidence="1" id="KW-0677">Repeat</keyword>
<keyword evidence="2" id="KW-0106">Calcium</keyword>
<dbReference type="SUPFAM" id="SSF47473">
    <property type="entry name" value="EF-hand"/>
    <property type="match status" value="1"/>
</dbReference>
<evidence type="ECO:0000259" key="3">
    <source>
        <dbReference type="PROSITE" id="PS50222"/>
    </source>
</evidence>
<dbReference type="SMART" id="SM00054">
    <property type="entry name" value="EFh"/>
    <property type="match status" value="4"/>
</dbReference>
<dbReference type="InterPro" id="IPR011992">
    <property type="entry name" value="EF-hand-dom_pair"/>
</dbReference>
<gene>
    <name evidence="5" type="primary">LOC100377516</name>
</gene>